<proteinExistence type="predicted"/>
<reference evidence="1 2" key="1">
    <citation type="journal article" date="2023" name="Science">
        <title>Complex scaffold remodeling in plant triterpene biosynthesis.</title>
        <authorList>
            <person name="De La Pena R."/>
            <person name="Hodgson H."/>
            <person name="Liu J.C."/>
            <person name="Stephenson M.J."/>
            <person name="Martin A.C."/>
            <person name="Owen C."/>
            <person name="Harkess A."/>
            <person name="Leebens-Mack J."/>
            <person name="Jimenez L.E."/>
            <person name="Osbourn A."/>
            <person name="Sattely E.S."/>
        </authorList>
    </citation>
    <scope>NUCLEOTIDE SEQUENCE [LARGE SCALE GENOMIC DNA]</scope>
    <source>
        <strain evidence="2">cv. JPN11</strain>
        <tissue evidence="1">Leaf</tissue>
    </source>
</reference>
<evidence type="ECO:0000313" key="2">
    <source>
        <dbReference type="Proteomes" id="UP001164539"/>
    </source>
</evidence>
<comment type="caution">
    <text evidence="1">The sequence shown here is derived from an EMBL/GenBank/DDBJ whole genome shotgun (WGS) entry which is preliminary data.</text>
</comment>
<keyword evidence="2" id="KW-1185">Reference proteome</keyword>
<evidence type="ECO:0000313" key="1">
    <source>
        <dbReference type="EMBL" id="KAJ4729102.1"/>
    </source>
</evidence>
<dbReference type="EMBL" id="CM051394">
    <property type="protein sequence ID" value="KAJ4729102.1"/>
    <property type="molecule type" value="Genomic_DNA"/>
</dbReference>
<name>A0ACC1Z059_MELAZ</name>
<protein>
    <submittedName>
        <fullName evidence="1">Trihelix transcription factor GT-3b</fullName>
    </submittedName>
</protein>
<accession>A0ACC1Z059</accession>
<organism evidence="1 2">
    <name type="scientific">Melia azedarach</name>
    <name type="common">Chinaberry tree</name>
    <dbReference type="NCBI Taxonomy" id="155640"/>
    <lineage>
        <taxon>Eukaryota</taxon>
        <taxon>Viridiplantae</taxon>
        <taxon>Streptophyta</taxon>
        <taxon>Embryophyta</taxon>
        <taxon>Tracheophyta</taxon>
        <taxon>Spermatophyta</taxon>
        <taxon>Magnoliopsida</taxon>
        <taxon>eudicotyledons</taxon>
        <taxon>Gunneridae</taxon>
        <taxon>Pentapetalae</taxon>
        <taxon>rosids</taxon>
        <taxon>malvids</taxon>
        <taxon>Sapindales</taxon>
        <taxon>Meliaceae</taxon>
        <taxon>Melia</taxon>
    </lineage>
</organism>
<gene>
    <name evidence="1" type="ORF">OWV82_001936</name>
</gene>
<dbReference type="Proteomes" id="UP001164539">
    <property type="component" value="Chromosome 1"/>
</dbReference>
<sequence>MLTSSTQQSQWGSDETRELIVIRGELERDFFGIKRNKTVWEVVSVKLREKGYSRTPDQCKCKWKNLVNRYKGKETSDPESGRQCPFFDELHAVFTERAKNMQKLLTESEAGSSQAKKRIKRMNVDELSDEEEEEDDDDDKSEEEEKPVRGNSRKRKIERNVSDKSSRASSVTGTIEEMLKGFFEQQQRMEMEWREMMERRARERQLFEEDWRHRMERLEKERLLAEQAWRERDEERRVREESRAERRDALLTTLLTKLINQNNL</sequence>